<dbReference type="PANTHER" id="PTHR46546:SF4">
    <property type="entry name" value="SHEWANELLA-LIKE PROTEIN PHOSPHATASE 1"/>
    <property type="match status" value="1"/>
</dbReference>
<protein>
    <submittedName>
        <fullName evidence="2">Metallophosphoesterase</fullName>
    </submittedName>
</protein>
<sequence>MTKQLYVIGDIHGRLDLLKQSLEIAGIIDKTSNWIKKDTVLVQLGDIIDRGPHSLKNILFLAKLAKQAQQYNSSVEVMLGNHELMAIFAGMGNNYAKFHWFFNGGDWVYKEWSDKKNCQSPVPEIFYNEFSPERSYGQIISQYKVAFKHSGNLFVHGGIIGENRSIRQLNKILHQTFANKSKHLYEKDIFSRTGPFWIRNFSEQALAEQCEEYDVKRQIVGHTPKMGLEISQNGKLVYADLGMNQNQMPFIIEIDNSHIKLKINNDQKKLPLGEDGIMKVVSKEKNYPFTKPKYDIGDLIDLFITEDGDFNVQLKILNIIKDEKIIWYAGEFIFNDNGKRFVKVGKWPIGHVDKHGIKLS</sequence>
<dbReference type="PRINTS" id="PR00114">
    <property type="entry name" value="STPHPHTASE"/>
</dbReference>
<organism evidence="2">
    <name type="scientific">Proteinivorax tanatarense</name>
    <dbReference type="NCBI Taxonomy" id="1260629"/>
    <lineage>
        <taxon>Bacteria</taxon>
        <taxon>Bacillati</taxon>
        <taxon>Bacillota</taxon>
        <taxon>Clostridia</taxon>
        <taxon>Eubacteriales</taxon>
        <taxon>Proteinivoracaceae</taxon>
        <taxon>Proteinivorax</taxon>
    </lineage>
</organism>
<dbReference type="InterPro" id="IPR006186">
    <property type="entry name" value="Ser/Thr-sp_prot-phosphatase"/>
</dbReference>
<dbReference type="PANTHER" id="PTHR46546">
    <property type="entry name" value="SHEWANELLA-LIKE PROTEIN PHOSPHATASE 1"/>
    <property type="match status" value="1"/>
</dbReference>
<dbReference type="SUPFAM" id="SSF56300">
    <property type="entry name" value="Metallo-dependent phosphatases"/>
    <property type="match status" value="1"/>
</dbReference>
<name>A0AAU7VIV1_9FIRM</name>
<dbReference type="EMBL" id="CP158367">
    <property type="protein sequence ID" value="XBX73942.1"/>
    <property type="molecule type" value="Genomic_DNA"/>
</dbReference>
<dbReference type="GO" id="GO:0016787">
    <property type="term" value="F:hydrolase activity"/>
    <property type="evidence" value="ECO:0007669"/>
    <property type="project" value="InterPro"/>
</dbReference>
<reference evidence="2" key="1">
    <citation type="journal article" date="2013" name="Extremophiles">
        <title>Proteinivorax tanatarense gen. nov., sp. nov., an anaerobic, haloalkaliphilic, proteolytic bacterium isolated from a decaying algal bloom, and proposal of Proteinivoraceae fam. nov.</title>
        <authorList>
            <person name="Kevbrin V."/>
            <person name="Boltyanskaya Y."/>
            <person name="Zhilina T."/>
            <person name="Kolganova T."/>
            <person name="Lavrentjeva E."/>
            <person name="Kuznetsov B."/>
        </authorList>
    </citation>
    <scope>NUCLEOTIDE SEQUENCE</scope>
    <source>
        <strain evidence="2">Z-910T</strain>
    </source>
</reference>
<feature type="domain" description="Calcineurin-like phosphoesterase" evidence="1">
    <location>
        <begin position="5"/>
        <end position="225"/>
    </location>
</feature>
<dbReference type="AlphaFoldDB" id="A0AAU7VIV1"/>
<evidence type="ECO:0000259" key="1">
    <source>
        <dbReference type="Pfam" id="PF00149"/>
    </source>
</evidence>
<evidence type="ECO:0000313" key="2">
    <source>
        <dbReference type="EMBL" id="XBX73942.1"/>
    </source>
</evidence>
<dbReference type="Gene3D" id="3.60.21.10">
    <property type="match status" value="1"/>
</dbReference>
<accession>A0AAU7VIV1</accession>
<dbReference type="Pfam" id="PF00149">
    <property type="entry name" value="Metallophos"/>
    <property type="match status" value="1"/>
</dbReference>
<gene>
    <name evidence="2" type="ORF">PRVXT_001960</name>
</gene>
<proteinExistence type="predicted"/>
<reference evidence="2" key="2">
    <citation type="submission" date="2024-06" db="EMBL/GenBank/DDBJ databases">
        <authorList>
            <person name="Petrova K.O."/>
            <person name="Toshchakov S.V."/>
            <person name="Boltjanskaja Y.V."/>
            <person name="Kevbrin V."/>
        </authorList>
    </citation>
    <scope>NUCLEOTIDE SEQUENCE</scope>
    <source>
        <strain evidence="2">Z-910T</strain>
    </source>
</reference>
<dbReference type="RefSeq" id="WP_350342703.1">
    <property type="nucleotide sequence ID" value="NZ_CP158367.1"/>
</dbReference>
<dbReference type="InterPro" id="IPR029052">
    <property type="entry name" value="Metallo-depent_PP-like"/>
</dbReference>
<dbReference type="InterPro" id="IPR004843">
    <property type="entry name" value="Calcineurin-like_PHP"/>
</dbReference>